<gene>
    <name evidence="1" type="ORF">MRATA1EN1_LOCUS1532</name>
</gene>
<protein>
    <submittedName>
        <fullName evidence="1">Uncharacterized protein</fullName>
    </submittedName>
</protein>
<reference evidence="1" key="1">
    <citation type="submission" date="2023-04" db="EMBL/GenBank/DDBJ databases">
        <authorList>
            <consortium name="ELIXIR-Norway"/>
        </authorList>
    </citation>
    <scope>NUCLEOTIDE SEQUENCE [LARGE SCALE GENOMIC DNA]</scope>
</reference>
<dbReference type="Proteomes" id="UP001176941">
    <property type="component" value="Chromosome 1"/>
</dbReference>
<evidence type="ECO:0000313" key="2">
    <source>
        <dbReference type="Proteomes" id="UP001176941"/>
    </source>
</evidence>
<name>A0ABN8XV79_RANTA</name>
<accession>A0ABN8XV79</accession>
<evidence type="ECO:0000313" key="1">
    <source>
        <dbReference type="EMBL" id="CAI9152570.1"/>
    </source>
</evidence>
<dbReference type="EMBL" id="OX459937">
    <property type="protein sequence ID" value="CAI9152570.1"/>
    <property type="molecule type" value="Genomic_DNA"/>
</dbReference>
<proteinExistence type="predicted"/>
<keyword evidence="2" id="KW-1185">Reference proteome</keyword>
<sequence>MLHLQSDLNTLMKPQNTPPCVVSWMDKHFLTTHPPTQRTVRVRQASLWDVDLGFCPEVEILGIGVNLVLCKNCSVSAHLHILAFPYHRVLLGNSPSPCVIARLVCAQDPMAQAVSFSLQSWVLCRAQHVACGCGIPRERPDSAGTNCSEEGTQTFANKGV</sequence>
<organism evidence="1 2">
    <name type="scientific">Rangifer tarandus platyrhynchus</name>
    <name type="common">Svalbard reindeer</name>
    <dbReference type="NCBI Taxonomy" id="3082113"/>
    <lineage>
        <taxon>Eukaryota</taxon>
        <taxon>Metazoa</taxon>
        <taxon>Chordata</taxon>
        <taxon>Craniata</taxon>
        <taxon>Vertebrata</taxon>
        <taxon>Euteleostomi</taxon>
        <taxon>Mammalia</taxon>
        <taxon>Eutheria</taxon>
        <taxon>Laurasiatheria</taxon>
        <taxon>Artiodactyla</taxon>
        <taxon>Ruminantia</taxon>
        <taxon>Pecora</taxon>
        <taxon>Cervidae</taxon>
        <taxon>Odocoileinae</taxon>
        <taxon>Rangifer</taxon>
    </lineage>
</organism>